<feature type="non-terminal residue" evidence="1">
    <location>
        <position position="1"/>
    </location>
</feature>
<proteinExistence type="predicted"/>
<name>A0A3D8I0Y3_9HELI</name>
<evidence type="ECO:0000313" key="2">
    <source>
        <dbReference type="Proteomes" id="UP000256379"/>
    </source>
</evidence>
<keyword evidence="2" id="KW-1185">Reference proteome</keyword>
<sequence length="190" mass="21895">LDWEEFYLKFDLMQQAATRYLKIFPAVFMIDEDSILLQNNDELRVNKDKYLNTNPHISSNLLAKIQELIQNHNKAIKEQFKKTQHNNEAIFVLGVDIKKIQNGETSNLLIYTLMPQNKCSEKPCSEYGYQNITRVYPYDIDKVAMQTGLGLSDVDFGLKLISTDDNISSQALSLYACTGKFSIYYIPAKF</sequence>
<gene>
    <name evidence="1" type="ORF">CQA53_11870</name>
</gene>
<dbReference type="AlphaFoldDB" id="A0A3D8I0Y3"/>
<accession>A0A3D8I0Y3</accession>
<dbReference type="Proteomes" id="UP000256379">
    <property type="component" value="Unassembled WGS sequence"/>
</dbReference>
<dbReference type="EMBL" id="NXLQ01000191">
    <property type="protein sequence ID" value="RDU58793.1"/>
    <property type="molecule type" value="Genomic_DNA"/>
</dbReference>
<evidence type="ECO:0000313" key="1">
    <source>
        <dbReference type="EMBL" id="RDU58793.1"/>
    </source>
</evidence>
<feature type="non-terminal residue" evidence="1">
    <location>
        <position position="190"/>
    </location>
</feature>
<protein>
    <submittedName>
        <fullName evidence="1">Uncharacterized protein</fullName>
    </submittedName>
</protein>
<organism evidence="1 2">
    <name type="scientific">Helicobacter didelphidarum</name>
    <dbReference type="NCBI Taxonomy" id="2040648"/>
    <lineage>
        <taxon>Bacteria</taxon>
        <taxon>Pseudomonadati</taxon>
        <taxon>Campylobacterota</taxon>
        <taxon>Epsilonproteobacteria</taxon>
        <taxon>Campylobacterales</taxon>
        <taxon>Helicobacteraceae</taxon>
        <taxon>Helicobacter</taxon>
    </lineage>
</organism>
<reference evidence="1 2" key="1">
    <citation type="submission" date="2018-04" db="EMBL/GenBank/DDBJ databases">
        <title>Novel Campyloabacter and Helicobacter Species and Strains.</title>
        <authorList>
            <person name="Mannion A.J."/>
            <person name="Shen Z."/>
            <person name="Fox J.G."/>
        </authorList>
    </citation>
    <scope>NUCLEOTIDE SEQUENCE [LARGE SCALE GENOMIC DNA]</scope>
    <source>
        <strain evidence="1 2">MIT 17-337</strain>
    </source>
</reference>
<comment type="caution">
    <text evidence="1">The sequence shown here is derived from an EMBL/GenBank/DDBJ whole genome shotgun (WGS) entry which is preliminary data.</text>
</comment>